<feature type="compositionally biased region" description="Polar residues" evidence="2">
    <location>
        <begin position="641"/>
        <end position="653"/>
    </location>
</feature>
<feature type="compositionally biased region" description="Low complexity" evidence="2">
    <location>
        <begin position="687"/>
        <end position="703"/>
    </location>
</feature>
<protein>
    <submittedName>
        <fullName evidence="3">17601_t:CDS:1</fullName>
    </submittedName>
</protein>
<reference evidence="3" key="1">
    <citation type="submission" date="2021-06" db="EMBL/GenBank/DDBJ databases">
        <authorList>
            <person name="Kallberg Y."/>
            <person name="Tangrot J."/>
            <person name="Rosling A."/>
        </authorList>
    </citation>
    <scope>NUCLEOTIDE SEQUENCE</scope>
    <source>
        <strain evidence="3">CL551</strain>
    </source>
</reference>
<dbReference type="OrthoDB" id="2428093at2759"/>
<comment type="caution">
    <text evidence="3">The sequence shown here is derived from an EMBL/GenBank/DDBJ whole genome shotgun (WGS) entry which is preliminary data.</text>
</comment>
<keyword evidence="4" id="KW-1185">Reference proteome</keyword>
<dbReference type="Proteomes" id="UP000789342">
    <property type="component" value="Unassembled WGS sequence"/>
</dbReference>
<feature type="non-terminal residue" evidence="3">
    <location>
        <position position="1"/>
    </location>
</feature>
<feature type="coiled-coil region" evidence="1">
    <location>
        <begin position="1"/>
        <end position="141"/>
    </location>
</feature>
<organism evidence="3 4">
    <name type="scientific">Acaulospora morrowiae</name>
    <dbReference type="NCBI Taxonomy" id="94023"/>
    <lineage>
        <taxon>Eukaryota</taxon>
        <taxon>Fungi</taxon>
        <taxon>Fungi incertae sedis</taxon>
        <taxon>Mucoromycota</taxon>
        <taxon>Glomeromycotina</taxon>
        <taxon>Glomeromycetes</taxon>
        <taxon>Diversisporales</taxon>
        <taxon>Acaulosporaceae</taxon>
        <taxon>Acaulospora</taxon>
    </lineage>
</organism>
<feature type="compositionally biased region" description="Basic and acidic residues" evidence="2">
    <location>
        <begin position="535"/>
        <end position="547"/>
    </location>
</feature>
<feature type="region of interest" description="Disordered" evidence="2">
    <location>
        <begin position="675"/>
        <end position="759"/>
    </location>
</feature>
<dbReference type="AlphaFoldDB" id="A0A9N9HTJ4"/>
<dbReference type="EMBL" id="CAJVPV010017988">
    <property type="protein sequence ID" value="CAG8704988.1"/>
    <property type="molecule type" value="Genomic_DNA"/>
</dbReference>
<evidence type="ECO:0000313" key="3">
    <source>
        <dbReference type="EMBL" id="CAG8704988.1"/>
    </source>
</evidence>
<gene>
    <name evidence="3" type="ORF">AMORRO_LOCUS12346</name>
</gene>
<proteinExistence type="predicted"/>
<feature type="compositionally biased region" description="Polar residues" evidence="2">
    <location>
        <begin position="562"/>
        <end position="581"/>
    </location>
</feature>
<accession>A0A9N9HTJ4</accession>
<feature type="region of interest" description="Disordered" evidence="2">
    <location>
        <begin position="535"/>
        <end position="653"/>
    </location>
</feature>
<feature type="compositionally biased region" description="Polar residues" evidence="2">
    <location>
        <begin position="675"/>
        <end position="686"/>
    </location>
</feature>
<feature type="compositionally biased region" description="Basic and acidic residues" evidence="2">
    <location>
        <begin position="597"/>
        <end position="638"/>
    </location>
</feature>
<feature type="non-terminal residue" evidence="3">
    <location>
        <position position="759"/>
    </location>
</feature>
<keyword evidence="1" id="KW-0175">Coiled coil</keyword>
<sequence length="759" mass="88813">QQLAQQQLAEQEQQLAQQQLSEQQLAQQQLAEQQLAQQKLAEQHQTVELERFEQQQKEILEDIQGHQIDQMTPQQREKQAKEYNKINEQYQILEDIQKDQSNQSRDAPDLKNKVRDYEIENRNLKTKLQDLEKQSNYYIDNLIMQHNEEIQSLNDKYMHYYNSSNKYKNDCTNLWKQNEQYKRTNDGLFRELDNIKNVNEKLQKEAAEYQSKLGDARNYRLGDDDRNNSTRLTQDIDELQNNINTYARVKKGVELNMEMARRSLLEFGCSLEFPTSNDEIEDNKMLIKALLQRVVLKTIMDKMNEYLNGPINIDIDGAINIDIEPLREFDIFRKSLELIKSTADFTGSRVGKDEVSHVTPTKIRQQVFALLGDRGFSDIQSKNGIVEHPFITTIAKILDQQINKYRTFKNEEKKKEYDELAPNIIREVIKIFYFRCKVQEPEAEFEWIQKGERIDPTIMHGFWDDQIDQWSVDLCYFPLIGINLKNEKHRKVLYAARVLAVKEKEKKGFMKTTTAMFSKVTRAISSPFNEVKVVKSDDRGYQPDDGRYQSNDGGYQYDDGRYQSNDGRYQSNDGRYQSNDGRYQPDDGRYQSNDGRYQTHDNVHQFENKRYQSDDSRNQSDDRRIQSDDRRNQSDNRHTGAKNQDVPQVKHSNSKVVYDIINKGNPLSIVHSEKSSNYTKNFSTPERSNSIPSSPINSINSRKSSLDNTQIGRGQNDASYHNSDSLKKEPENCGTNNESKRHAREVKFSENDTNAGRFN</sequence>
<evidence type="ECO:0000256" key="1">
    <source>
        <dbReference type="SAM" id="Coils"/>
    </source>
</evidence>
<feature type="coiled-coil region" evidence="1">
    <location>
        <begin position="178"/>
        <end position="256"/>
    </location>
</feature>
<evidence type="ECO:0000313" key="4">
    <source>
        <dbReference type="Proteomes" id="UP000789342"/>
    </source>
</evidence>
<name>A0A9N9HTJ4_9GLOM</name>
<evidence type="ECO:0000256" key="2">
    <source>
        <dbReference type="SAM" id="MobiDB-lite"/>
    </source>
</evidence>
<feature type="compositionally biased region" description="Polar residues" evidence="2">
    <location>
        <begin position="706"/>
        <end position="723"/>
    </location>
</feature>